<evidence type="ECO:0000256" key="3">
    <source>
        <dbReference type="ARBA" id="ARBA00022692"/>
    </source>
</evidence>
<gene>
    <name evidence="8" type="ORF">NFC73_20330</name>
</gene>
<feature type="transmembrane region" description="Helical" evidence="7">
    <location>
        <begin position="249"/>
        <end position="267"/>
    </location>
</feature>
<keyword evidence="2" id="KW-1003">Cell membrane</keyword>
<dbReference type="PANTHER" id="PTHR30482:SF10">
    <property type="entry name" value="HIGH-AFFINITY BRANCHED-CHAIN AMINO ACID TRANSPORT PROTEIN BRAE"/>
    <property type="match status" value="1"/>
</dbReference>
<evidence type="ECO:0000256" key="5">
    <source>
        <dbReference type="ARBA" id="ARBA00023136"/>
    </source>
</evidence>
<dbReference type="PANTHER" id="PTHR30482">
    <property type="entry name" value="HIGH-AFFINITY BRANCHED-CHAIN AMINO ACID TRANSPORT SYSTEM PERMEASE"/>
    <property type="match status" value="1"/>
</dbReference>
<evidence type="ECO:0000313" key="8">
    <source>
        <dbReference type="EMBL" id="MCP9002054.1"/>
    </source>
</evidence>
<dbReference type="InterPro" id="IPR043428">
    <property type="entry name" value="LivM-like"/>
</dbReference>
<feature type="transmembrane region" description="Helical" evidence="7">
    <location>
        <begin position="34"/>
        <end position="54"/>
    </location>
</feature>
<feature type="transmembrane region" description="Helical" evidence="7">
    <location>
        <begin position="206"/>
        <end position="229"/>
    </location>
</feature>
<dbReference type="Pfam" id="PF02653">
    <property type="entry name" value="BPD_transp_2"/>
    <property type="match status" value="1"/>
</dbReference>
<keyword evidence="3 7" id="KW-0812">Transmembrane</keyword>
<comment type="caution">
    <text evidence="8">The sequence shown here is derived from an EMBL/GenBank/DDBJ whole genome shotgun (WGS) entry which is preliminary data.</text>
</comment>
<accession>A0ABT1LVX2</accession>
<comment type="subcellular location">
    <subcellularLocation>
        <location evidence="1">Cell membrane</location>
        <topology evidence="1">Multi-pass membrane protein</topology>
    </subcellularLocation>
</comment>
<dbReference type="Proteomes" id="UP001524318">
    <property type="component" value="Unassembled WGS sequence"/>
</dbReference>
<dbReference type="InterPro" id="IPR001851">
    <property type="entry name" value="ABC_transp_permease"/>
</dbReference>
<reference evidence="8 9" key="1">
    <citation type="submission" date="2022-06" db="EMBL/GenBank/DDBJ databases">
        <title>Pseudarthrobacter sp. strain RMG13 Genome sequencing and assembly.</title>
        <authorList>
            <person name="Kim I."/>
        </authorList>
    </citation>
    <scope>NUCLEOTIDE SEQUENCE [LARGE SCALE GENOMIC DNA]</scope>
    <source>
        <strain evidence="8 9">RMG13</strain>
    </source>
</reference>
<sequence length="350" mass="37670">MKKIHYLLSIGAVAIAALLPLVTADQFVLHICVMIFIYVGITVAWNILAFGGILSLGHAAFFGIGSYTVALLYVNLNINPWLGILAAMLTAGIGALCLAIPLLRLRGPFFTLSTLAFVEVLRLIAIYWVGLTNGSVGITTPPAEGWALLSFQERQPYYYIVLFMTLIAISISVWIYHSKMGYHLRAVASDEDAVRALGVRTPRLKLTALVISAALTGAFGAFTAMYFFVIEPETNFSATLYSIQPALNGIIGGMGTLLGPIVGALLMTPLGEWLRTTFSGATQGLNFVIYGIVLIVIVRVMPGGIVAGFTKLYRRFRPAERSAGSGDSKDGTAEEIVDDDHISTTAGRRS</sequence>
<feature type="transmembrane region" description="Helical" evidence="7">
    <location>
        <begin position="109"/>
        <end position="129"/>
    </location>
</feature>
<evidence type="ECO:0000256" key="1">
    <source>
        <dbReference type="ARBA" id="ARBA00004651"/>
    </source>
</evidence>
<evidence type="ECO:0000256" key="4">
    <source>
        <dbReference type="ARBA" id="ARBA00022989"/>
    </source>
</evidence>
<feature type="transmembrane region" description="Helical" evidence="7">
    <location>
        <begin position="59"/>
        <end position="76"/>
    </location>
</feature>
<feature type="region of interest" description="Disordered" evidence="6">
    <location>
        <begin position="320"/>
        <end position="350"/>
    </location>
</feature>
<protein>
    <submittedName>
        <fullName evidence="8">Branched-chain amino acid ABC transporter permease</fullName>
    </submittedName>
</protein>
<proteinExistence type="predicted"/>
<keyword evidence="9" id="KW-1185">Reference proteome</keyword>
<organism evidence="8 9">
    <name type="scientific">Pseudarthrobacter humi</name>
    <dbReference type="NCBI Taxonomy" id="2952523"/>
    <lineage>
        <taxon>Bacteria</taxon>
        <taxon>Bacillati</taxon>
        <taxon>Actinomycetota</taxon>
        <taxon>Actinomycetes</taxon>
        <taxon>Micrococcales</taxon>
        <taxon>Micrococcaceae</taxon>
        <taxon>Pseudarthrobacter</taxon>
    </lineage>
</organism>
<feature type="transmembrane region" description="Helical" evidence="7">
    <location>
        <begin position="287"/>
        <end position="309"/>
    </location>
</feature>
<dbReference type="RefSeq" id="WP_254753232.1">
    <property type="nucleotide sequence ID" value="NZ_JANCLV010000027.1"/>
</dbReference>
<keyword evidence="4 7" id="KW-1133">Transmembrane helix</keyword>
<evidence type="ECO:0000256" key="2">
    <source>
        <dbReference type="ARBA" id="ARBA00022475"/>
    </source>
</evidence>
<feature type="transmembrane region" description="Helical" evidence="7">
    <location>
        <begin position="82"/>
        <end position="102"/>
    </location>
</feature>
<evidence type="ECO:0000256" key="7">
    <source>
        <dbReference type="SAM" id="Phobius"/>
    </source>
</evidence>
<evidence type="ECO:0000256" key="6">
    <source>
        <dbReference type="SAM" id="MobiDB-lite"/>
    </source>
</evidence>
<feature type="transmembrane region" description="Helical" evidence="7">
    <location>
        <begin position="157"/>
        <end position="176"/>
    </location>
</feature>
<dbReference type="CDD" id="cd06581">
    <property type="entry name" value="TM_PBP1_LivM_like"/>
    <property type="match status" value="1"/>
</dbReference>
<name>A0ABT1LVX2_9MICC</name>
<dbReference type="EMBL" id="JANCLV010000027">
    <property type="protein sequence ID" value="MCP9002054.1"/>
    <property type="molecule type" value="Genomic_DNA"/>
</dbReference>
<evidence type="ECO:0000313" key="9">
    <source>
        <dbReference type="Proteomes" id="UP001524318"/>
    </source>
</evidence>
<keyword evidence="5 7" id="KW-0472">Membrane</keyword>